<organism evidence="2 3">
    <name type="scientific">Thiohalorhabdus methylotrophus</name>
    <dbReference type="NCBI Taxonomy" id="3242694"/>
    <lineage>
        <taxon>Bacteria</taxon>
        <taxon>Pseudomonadati</taxon>
        <taxon>Pseudomonadota</taxon>
        <taxon>Gammaproteobacteria</taxon>
        <taxon>Thiohalorhabdales</taxon>
        <taxon>Thiohalorhabdaceae</taxon>
        <taxon>Thiohalorhabdus</taxon>
    </lineage>
</organism>
<keyword evidence="1" id="KW-0472">Membrane</keyword>
<sequence length="246" mass="26728">MGALEIPAPLFQWLDAQMETAVPPVGRVVIWGIVGALVSMGLYRALSAQGRIARGKLELAQAQRDLDGYDGDLRGAWPLIGRLLKVAFRQVGRVGWPAVVASLPLLCLLVWMSTAYGYAFPPAGAEPVIRTEPPRMEARWQASDGSGTGGQARPRVVVAGADGRVVADVLVQAPVPVLHKWRWWNALIGNPAGYLPAGAAVERIALELPRKEFLPAGPHWVRGWEFSFFLSLILASVALKLLFRIE</sequence>
<keyword evidence="3" id="KW-1185">Reference proteome</keyword>
<dbReference type="EMBL" id="JBGUAW010000006">
    <property type="protein sequence ID" value="MFA9461128.1"/>
    <property type="molecule type" value="Genomic_DNA"/>
</dbReference>
<proteinExistence type="predicted"/>
<accession>A0ABV4TUW9</accession>
<evidence type="ECO:0000313" key="3">
    <source>
        <dbReference type="Proteomes" id="UP001575181"/>
    </source>
</evidence>
<protein>
    <submittedName>
        <fullName evidence="2">Uncharacterized protein</fullName>
    </submittedName>
</protein>
<evidence type="ECO:0000256" key="1">
    <source>
        <dbReference type="SAM" id="Phobius"/>
    </source>
</evidence>
<gene>
    <name evidence="2" type="ORF">ACERLL_09860</name>
</gene>
<feature type="transmembrane region" description="Helical" evidence="1">
    <location>
        <begin position="226"/>
        <end position="243"/>
    </location>
</feature>
<keyword evidence="1" id="KW-1133">Transmembrane helix</keyword>
<dbReference type="RefSeq" id="WP_373655914.1">
    <property type="nucleotide sequence ID" value="NZ_JBGUAW010000006.1"/>
</dbReference>
<comment type="caution">
    <text evidence="2">The sequence shown here is derived from an EMBL/GenBank/DDBJ whole genome shotgun (WGS) entry which is preliminary data.</text>
</comment>
<feature type="transmembrane region" description="Helical" evidence="1">
    <location>
        <begin position="94"/>
        <end position="112"/>
    </location>
</feature>
<dbReference type="Proteomes" id="UP001575181">
    <property type="component" value="Unassembled WGS sequence"/>
</dbReference>
<reference evidence="2 3" key="1">
    <citation type="submission" date="2024-08" db="EMBL/GenBank/DDBJ databases">
        <title>Whole-genome sequencing of halo(alkali)philic microorganisms from hypersaline lakes.</title>
        <authorList>
            <person name="Sorokin D.Y."/>
            <person name="Merkel A.Y."/>
            <person name="Messina E."/>
            <person name="Yakimov M."/>
        </authorList>
    </citation>
    <scope>NUCLEOTIDE SEQUENCE [LARGE SCALE GENOMIC DNA]</scope>
    <source>
        <strain evidence="2 3">Cl-TMA</strain>
    </source>
</reference>
<feature type="transmembrane region" description="Helical" evidence="1">
    <location>
        <begin position="28"/>
        <end position="46"/>
    </location>
</feature>
<evidence type="ECO:0000313" key="2">
    <source>
        <dbReference type="EMBL" id="MFA9461128.1"/>
    </source>
</evidence>
<keyword evidence="1" id="KW-0812">Transmembrane</keyword>
<name>A0ABV4TUW9_9GAMM</name>